<dbReference type="GO" id="GO:0005576">
    <property type="term" value="C:extracellular region"/>
    <property type="evidence" value="ECO:0007669"/>
    <property type="project" value="UniProtKB-SubCell"/>
</dbReference>
<comment type="subcellular location">
    <subcellularLocation>
        <location evidence="2">Secreted</location>
    </subcellularLocation>
</comment>
<sequence>MASKDDVSDNESIDSQLEWELDEGIPQVYDPFIQRYMSGRDALIAQEKKKRHDHMFKQTMSPLAKQASKIMAAIRRRELRDVWTSEFEESLMDVNGGNLYPGMMFTLARDRIEKTDLWKIIEKMPKGALLHAHLDAMIDIDWLIDQALAEPGFCILAPEGLSDAKKRALGFLEFRFYDDEELKKFKSESAGAIWTSGYVARTPVPIREAQRTFPDDDTTFKKWLTSRCMITAEESLCHHHGLDAIWKKFQSTFLVIGQMLFYEPIFRRALQRLFGQLAADGTSYVDLRAAFKFEYRTAGQTTGSVGRFDDFFAALEEEIEKFKASPQGKNFKGARIIWTTVRKMDNRAIADAMKECIRMKKKYPHLVCGYDFVAQEDQGRTLKDLIPMIFWFRKQCAEEGVELPFFFHAGECLGDGDSTDNNLFDAVLLGTRRIGHGYSLYKHPLLIDMVKEKKILVESCPISNEILRLSSSILSHSLPALLSRGVPVSLNNDDPAILGHGKNGLSHDFWQAYMAFENLGLEGLGTMAENSLKWCAIEDQKTAEWTKSITDGYMGKGTKAKLLREWRSEFEKWCQYIVMEFPLEAADEEGEDEDDSEDEEEEEEEEEGDEDEDEDNE</sequence>
<dbReference type="Pfam" id="PF00962">
    <property type="entry name" value="A_deaminase"/>
    <property type="match status" value="1"/>
</dbReference>
<evidence type="ECO:0000256" key="6">
    <source>
        <dbReference type="ARBA" id="ARBA00022723"/>
    </source>
</evidence>
<dbReference type="FunFam" id="3.20.20.140:FF:000017">
    <property type="entry name" value="Adenosine deaminase 2"/>
    <property type="match status" value="1"/>
</dbReference>
<accession>A0AAV9Q4Z7</accession>
<dbReference type="GO" id="GO:0046872">
    <property type="term" value="F:metal ion binding"/>
    <property type="evidence" value="ECO:0007669"/>
    <property type="project" value="UniProtKB-KW"/>
</dbReference>
<dbReference type="Proteomes" id="UP001345827">
    <property type="component" value="Unassembled WGS sequence"/>
</dbReference>
<keyword evidence="7" id="KW-0732">Signal</keyword>
<dbReference type="InterPro" id="IPR032466">
    <property type="entry name" value="Metal_Hydrolase"/>
</dbReference>
<dbReference type="GO" id="GO:0004000">
    <property type="term" value="F:adenosine deaminase activity"/>
    <property type="evidence" value="ECO:0007669"/>
    <property type="project" value="TreeGrafter"/>
</dbReference>
<evidence type="ECO:0000256" key="9">
    <source>
        <dbReference type="ARBA" id="ARBA00047764"/>
    </source>
</evidence>
<dbReference type="PANTHER" id="PTHR11409:SF39">
    <property type="entry name" value="ADENOSINE DEAMINASE 2"/>
    <property type="match status" value="1"/>
</dbReference>
<gene>
    <name evidence="12" type="ORF">LTR25_006501</name>
</gene>
<evidence type="ECO:0000256" key="8">
    <source>
        <dbReference type="ARBA" id="ARBA00022801"/>
    </source>
</evidence>
<name>A0AAV9Q4Z7_9PEZI</name>
<dbReference type="InterPro" id="IPR006330">
    <property type="entry name" value="Ado/ade_deaminase"/>
</dbReference>
<feature type="compositionally biased region" description="Acidic residues" evidence="10">
    <location>
        <begin position="585"/>
        <end position="617"/>
    </location>
</feature>
<dbReference type="PANTHER" id="PTHR11409">
    <property type="entry name" value="ADENOSINE DEAMINASE"/>
    <property type="match status" value="1"/>
</dbReference>
<dbReference type="GO" id="GO:0046103">
    <property type="term" value="P:inosine biosynthetic process"/>
    <property type="evidence" value="ECO:0007669"/>
    <property type="project" value="TreeGrafter"/>
</dbReference>
<comment type="cofactor">
    <cofactor evidence="1">
        <name>Zn(2+)</name>
        <dbReference type="ChEBI" id="CHEBI:29105"/>
    </cofactor>
</comment>
<evidence type="ECO:0000256" key="1">
    <source>
        <dbReference type="ARBA" id="ARBA00001947"/>
    </source>
</evidence>
<keyword evidence="5" id="KW-0964">Secreted</keyword>
<feature type="domain" description="Adenosine deaminase" evidence="11">
    <location>
        <begin position="245"/>
        <end position="546"/>
    </location>
</feature>
<evidence type="ECO:0000256" key="4">
    <source>
        <dbReference type="ARBA" id="ARBA00012784"/>
    </source>
</evidence>
<evidence type="ECO:0000256" key="7">
    <source>
        <dbReference type="ARBA" id="ARBA00022729"/>
    </source>
</evidence>
<dbReference type="InterPro" id="IPR001365">
    <property type="entry name" value="A_deaminase_dom"/>
</dbReference>
<comment type="caution">
    <text evidence="12">The sequence shown here is derived from an EMBL/GenBank/DDBJ whole genome shotgun (WGS) entry which is preliminary data.</text>
</comment>
<proteinExistence type="inferred from homology"/>
<keyword evidence="6" id="KW-0479">Metal-binding</keyword>
<evidence type="ECO:0000256" key="3">
    <source>
        <dbReference type="ARBA" id="ARBA00006083"/>
    </source>
</evidence>
<evidence type="ECO:0000313" key="12">
    <source>
        <dbReference type="EMBL" id="KAK5534469.1"/>
    </source>
</evidence>
<evidence type="ECO:0000313" key="13">
    <source>
        <dbReference type="Proteomes" id="UP001345827"/>
    </source>
</evidence>
<keyword evidence="13" id="KW-1185">Reference proteome</keyword>
<comment type="similarity">
    <text evidence="3">Belongs to the metallo-dependent hydrolases superfamily. Adenosine and AMP deaminases family. ADGF subfamily.</text>
</comment>
<dbReference type="SUPFAM" id="SSF51556">
    <property type="entry name" value="Metallo-dependent hydrolases"/>
    <property type="match status" value="1"/>
</dbReference>
<evidence type="ECO:0000256" key="5">
    <source>
        <dbReference type="ARBA" id="ARBA00022525"/>
    </source>
</evidence>
<comment type="catalytic activity">
    <reaction evidence="9">
        <text>adenosine + H2O + H(+) = inosine + NH4(+)</text>
        <dbReference type="Rhea" id="RHEA:24408"/>
        <dbReference type="ChEBI" id="CHEBI:15377"/>
        <dbReference type="ChEBI" id="CHEBI:15378"/>
        <dbReference type="ChEBI" id="CHEBI:16335"/>
        <dbReference type="ChEBI" id="CHEBI:17596"/>
        <dbReference type="ChEBI" id="CHEBI:28938"/>
        <dbReference type="EC" id="3.5.4.4"/>
    </reaction>
</comment>
<dbReference type="GO" id="GO:0006154">
    <property type="term" value="P:adenosine catabolic process"/>
    <property type="evidence" value="ECO:0007669"/>
    <property type="project" value="TreeGrafter"/>
</dbReference>
<dbReference type="Gene3D" id="3.20.20.140">
    <property type="entry name" value="Metal-dependent hydrolases"/>
    <property type="match status" value="1"/>
</dbReference>
<evidence type="ECO:0000256" key="2">
    <source>
        <dbReference type="ARBA" id="ARBA00004613"/>
    </source>
</evidence>
<organism evidence="12 13">
    <name type="scientific">Vermiconidia calcicola</name>
    <dbReference type="NCBI Taxonomy" id="1690605"/>
    <lineage>
        <taxon>Eukaryota</taxon>
        <taxon>Fungi</taxon>
        <taxon>Dikarya</taxon>
        <taxon>Ascomycota</taxon>
        <taxon>Pezizomycotina</taxon>
        <taxon>Dothideomycetes</taxon>
        <taxon>Dothideomycetidae</taxon>
        <taxon>Mycosphaerellales</taxon>
        <taxon>Extremaceae</taxon>
        <taxon>Vermiconidia</taxon>
    </lineage>
</organism>
<feature type="region of interest" description="Disordered" evidence="10">
    <location>
        <begin position="583"/>
        <end position="617"/>
    </location>
</feature>
<dbReference type="AlphaFoldDB" id="A0AAV9Q4Z7"/>
<reference evidence="12 13" key="1">
    <citation type="submission" date="2023-06" db="EMBL/GenBank/DDBJ databases">
        <title>Black Yeasts Isolated from many extreme environments.</title>
        <authorList>
            <person name="Coleine C."/>
            <person name="Stajich J.E."/>
            <person name="Selbmann L."/>
        </authorList>
    </citation>
    <scope>NUCLEOTIDE SEQUENCE [LARGE SCALE GENOMIC DNA]</scope>
    <source>
        <strain evidence="12 13">CCFEE 5887</strain>
    </source>
</reference>
<dbReference type="EC" id="3.5.4.4" evidence="4"/>
<evidence type="ECO:0000256" key="10">
    <source>
        <dbReference type="SAM" id="MobiDB-lite"/>
    </source>
</evidence>
<evidence type="ECO:0000259" key="11">
    <source>
        <dbReference type="Pfam" id="PF00962"/>
    </source>
</evidence>
<dbReference type="EMBL" id="JAXLQG010000011">
    <property type="protein sequence ID" value="KAK5534469.1"/>
    <property type="molecule type" value="Genomic_DNA"/>
</dbReference>
<keyword evidence="8" id="KW-0378">Hydrolase</keyword>
<protein>
    <recommendedName>
        <fullName evidence="4">adenosine deaminase</fullName>
        <ecNumber evidence="4">3.5.4.4</ecNumber>
    </recommendedName>
</protein>